<dbReference type="Gene3D" id="2.30.30.100">
    <property type="match status" value="1"/>
</dbReference>
<feature type="domain" description="DFDF" evidence="4">
    <location>
        <begin position="421"/>
        <end position="457"/>
    </location>
</feature>
<feature type="domain" description="FFD box profile" evidence="5">
    <location>
        <begin position="488"/>
        <end position="503"/>
    </location>
</feature>
<dbReference type="CDD" id="cd01736">
    <property type="entry name" value="LSm14_N"/>
    <property type="match status" value="1"/>
</dbReference>
<dbReference type="InterPro" id="IPR025609">
    <property type="entry name" value="Lsm14-like_N"/>
</dbReference>
<feature type="short sequence motif" description="FFD box" evidence="1">
    <location>
        <begin position="488"/>
        <end position="503"/>
    </location>
</feature>
<accession>A0AAP0M347</accession>
<name>A0AAP0M347_9ROSI</name>
<dbReference type="PROSITE" id="PS51536">
    <property type="entry name" value="TFG"/>
    <property type="match status" value="1"/>
</dbReference>
<comment type="caution">
    <text evidence="7">The sequence shown here is derived from an EMBL/GenBank/DDBJ whole genome shotgun (WGS) entry which is preliminary data.</text>
</comment>
<dbReference type="GO" id="GO:0034063">
    <property type="term" value="P:stress granule assembly"/>
    <property type="evidence" value="ECO:0007669"/>
    <property type="project" value="TreeGrafter"/>
</dbReference>
<organism evidence="7 8">
    <name type="scientific">Citrus x changshan-huyou</name>
    <dbReference type="NCBI Taxonomy" id="2935761"/>
    <lineage>
        <taxon>Eukaryota</taxon>
        <taxon>Viridiplantae</taxon>
        <taxon>Streptophyta</taxon>
        <taxon>Embryophyta</taxon>
        <taxon>Tracheophyta</taxon>
        <taxon>Spermatophyta</taxon>
        <taxon>Magnoliopsida</taxon>
        <taxon>eudicotyledons</taxon>
        <taxon>Gunneridae</taxon>
        <taxon>Pentapetalae</taxon>
        <taxon>rosids</taxon>
        <taxon>malvids</taxon>
        <taxon>Sapindales</taxon>
        <taxon>Rutaceae</taxon>
        <taxon>Aurantioideae</taxon>
        <taxon>Citrus</taxon>
    </lineage>
</organism>
<feature type="region of interest" description="Disordered" evidence="3">
    <location>
        <begin position="455"/>
        <end position="491"/>
    </location>
</feature>
<keyword evidence="8" id="KW-1185">Reference proteome</keyword>
<feature type="short sequence motif" description="TFG box" evidence="2">
    <location>
        <begin position="510"/>
        <end position="530"/>
    </location>
</feature>
<dbReference type="GO" id="GO:0033962">
    <property type="term" value="P:P-body assembly"/>
    <property type="evidence" value="ECO:0007669"/>
    <property type="project" value="TreeGrafter"/>
</dbReference>
<dbReference type="InterPro" id="IPR010920">
    <property type="entry name" value="LSM_dom_sf"/>
</dbReference>
<evidence type="ECO:0000256" key="1">
    <source>
        <dbReference type="PROSITE-ProRule" id="PRU00846"/>
    </source>
</evidence>
<dbReference type="PROSITE" id="PS51513">
    <property type="entry name" value="FFD"/>
    <property type="match status" value="1"/>
</dbReference>
<feature type="domain" description="TFG box profile" evidence="6">
    <location>
        <begin position="510"/>
        <end position="530"/>
    </location>
</feature>
<evidence type="ECO:0000313" key="7">
    <source>
        <dbReference type="EMBL" id="KAK9194693.1"/>
    </source>
</evidence>
<sequence>MTSPNTKNAPESYIGSFISLISKYEIRYEGVLYHLNVSDSTIGLKNEDDFSGGLTDILLIFYLLNVVAVKSFGTEGRKKDGPQVLPSEKVYEYILFRGSDIKDLEVKSSPPPQKEEQIYQDPAIIQSQYAGISTNSPLLSSVVGKTLTESSSWQDTPTLTSKASAGSLLSHQPGTQVSQFSHPQAAQNAASPSFPLPIYWQGYNGPSNNISPTPFQSSSTVSSPLTGPNRIWTSETNCSPALGSVTASESAAHQSPSIAPSHLNPNFSSSPIPVQCSPAPLTPFPASFKGPLSSTAAYMTDNNPNTSSVPSSCPDTKATEAQISGRAVPGPAHSAQTMNYPASSFLGSASGPLLSPSPSLLTPGQLVTSRPPVLSSTQAMYPDKKDMAAMLPSSFNSPAAISPPVTQLPLLPLPTPNLQSQSQYSTTKFTEEFDFDAMNEKFKKDEVWGYLGKAKQSGKPETIEDNTADQNSRGKEADGLVKNGDPKPAYRKDDFFDTISCNSLNRGTREGQNRFSERMRLDTETFGNFQQRANQGYGGYVAGRGANYRGRYGGGRRYGYGGRGHGGNMHM</sequence>
<dbReference type="SUPFAM" id="SSF50182">
    <property type="entry name" value="Sm-like ribonucleoproteins"/>
    <property type="match status" value="1"/>
</dbReference>
<dbReference type="SMART" id="SM01271">
    <property type="entry name" value="LSM14"/>
    <property type="match status" value="1"/>
</dbReference>
<proteinExistence type="predicted"/>
<dbReference type="Proteomes" id="UP001428341">
    <property type="component" value="Unassembled WGS sequence"/>
</dbReference>
<evidence type="ECO:0000313" key="8">
    <source>
        <dbReference type="Proteomes" id="UP001428341"/>
    </source>
</evidence>
<feature type="region of interest" description="Disordered" evidence="3">
    <location>
        <begin position="164"/>
        <end position="189"/>
    </location>
</feature>
<dbReference type="PANTHER" id="PTHR13586:SF23">
    <property type="entry name" value="DECAPPING 5-LIKE PROTEIN-RELATED"/>
    <property type="match status" value="1"/>
</dbReference>
<dbReference type="PANTHER" id="PTHR13586">
    <property type="entry name" value="SCD6 PROTEIN-RELATED"/>
    <property type="match status" value="1"/>
</dbReference>
<evidence type="ECO:0000256" key="3">
    <source>
        <dbReference type="SAM" id="MobiDB-lite"/>
    </source>
</evidence>
<dbReference type="EMBL" id="JBCGBO010000006">
    <property type="protein sequence ID" value="KAK9194693.1"/>
    <property type="molecule type" value="Genomic_DNA"/>
</dbReference>
<dbReference type="InterPro" id="IPR025761">
    <property type="entry name" value="FFD_box"/>
</dbReference>
<reference evidence="7 8" key="1">
    <citation type="submission" date="2024-05" db="EMBL/GenBank/DDBJ databases">
        <title>Haplotype-resolved chromosome-level genome assembly of Huyou (Citrus changshanensis).</title>
        <authorList>
            <person name="Miao C."/>
            <person name="Chen W."/>
            <person name="Wu Y."/>
            <person name="Wang L."/>
            <person name="Zhao S."/>
            <person name="Grierson D."/>
            <person name="Xu C."/>
            <person name="Chen K."/>
        </authorList>
    </citation>
    <scope>NUCLEOTIDE SEQUENCE [LARGE SCALE GENOMIC DNA]</scope>
    <source>
        <strain evidence="7">01-14</strain>
        <tissue evidence="7">Leaf</tissue>
    </source>
</reference>
<dbReference type="SMART" id="SM01199">
    <property type="entry name" value="FDF"/>
    <property type="match status" value="1"/>
</dbReference>
<dbReference type="Pfam" id="PF12701">
    <property type="entry name" value="LSM14"/>
    <property type="match status" value="1"/>
</dbReference>
<dbReference type="GO" id="GO:0000932">
    <property type="term" value="C:P-body"/>
    <property type="evidence" value="ECO:0007669"/>
    <property type="project" value="TreeGrafter"/>
</dbReference>
<evidence type="ECO:0000259" key="4">
    <source>
        <dbReference type="PROSITE" id="PS51512"/>
    </source>
</evidence>
<dbReference type="Pfam" id="PF09532">
    <property type="entry name" value="FDF"/>
    <property type="match status" value="1"/>
</dbReference>
<protein>
    <recommendedName>
        <fullName evidence="9">Decapping 5-like protein</fullName>
    </recommendedName>
</protein>
<evidence type="ECO:0008006" key="9">
    <source>
        <dbReference type="Google" id="ProtNLM"/>
    </source>
</evidence>
<evidence type="ECO:0000259" key="6">
    <source>
        <dbReference type="PROSITE" id="PS51536"/>
    </source>
</evidence>
<gene>
    <name evidence="7" type="ORF">WN944_005400</name>
</gene>
<dbReference type="GO" id="GO:0003729">
    <property type="term" value="F:mRNA binding"/>
    <property type="evidence" value="ECO:0007669"/>
    <property type="project" value="TreeGrafter"/>
</dbReference>
<dbReference type="InterPro" id="IPR025762">
    <property type="entry name" value="DFDF"/>
</dbReference>
<evidence type="ECO:0000256" key="2">
    <source>
        <dbReference type="PROSITE-ProRule" id="PRU00869"/>
    </source>
</evidence>
<dbReference type="InterPro" id="IPR025768">
    <property type="entry name" value="TFG_box"/>
</dbReference>
<dbReference type="InterPro" id="IPR019050">
    <property type="entry name" value="FDF_dom"/>
</dbReference>
<evidence type="ECO:0000259" key="5">
    <source>
        <dbReference type="PROSITE" id="PS51513"/>
    </source>
</evidence>
<dbReference type="AlphaFoldDB" id="A0AAP0M347"/>
<feature type="compositionally biased region" description="Basic and acidic residues" evidence="3">
    <location>
        <begin position="472"/>
        <end position="491"/>
    </location>
</feature>
<dbReference type="PROSITE" id="PS51512">
    <property type="entry name" value="DFDF"/>
    <property type="match status" value="1"/>
</dbReference>